<dbReference type="Pfam" id="PF13893">
    <property type="entry name" value="RRM_5"/>
    <property type="match status" value="1"/>
</dbReference>
<dbReference type="InterPro" id="IPR000504">
    <property type="entry name" value="RRM_dom"/>
</dbReference>
<evidence type="ECO:0000259" key="4">
    <source>
        <dbReference type="PROSITE" id="PS50102"/>
    </source>
</evidence>
<dbReference type="SMART" id="SM00360">
    <property type="entry name" value="RRM"/>
    <property type="match status" value="3"/>
</dbReference>
<proteinExistence type="evidence at transcript level"/>
<evidence type="ECO:0000313" key="5">
    <source>
        <dbReference type="EMBL" id="BAF57617.1"/>
    </source>
</evidence>
<organism evidence="5">
    <name type="scientific">Dugesia japonica</name>
    <name type="common">Planarian</name>
    <dbReference type="NCBI Taxonomy" id="6161"/>
    <lineage>
        <taxon>Eukaryota</taxon>
        <taxon>Metazoa</taxon>
        <taxon>Spiralia</taxon>
        <taxon>Lophotrochozoa</taxon>
        <taxon>Platyhelminthes</taxon>
        <taxon>Rhabditophora</taxon>
        <taxon>Seriata</taxon>
        <taxon>Tricladida</taxon>
        <taxon>Continenticola</taxon>
        <taxon>Geoplanoidea</taxon>
        <taxon>Dugesiidae</taxon>
        <taxon>Dugesia</taxon>
    </lineage>
</organism>
<protein>
    <submittedName>
        <fullName evidence="5">HnRNP L protein</fullName>
    </submittedName>
</protein>
<dbReference type="InterPro" id="IPR012677">
    <property type="entry name" value="Nucleotide-bd_a/b_plait_sf"/>
</dbReference>
<dbReference type="SUPFAM" id="SSF54928">
    <property type="entry name" value="RNA-binding domain, RBD"/>
    <property type="match status" value="2"/>
</dbReference>
<dbReference type="AlphaFoldDB" id="A4V6K3"/>
<sequence>MFKYPITVDIIKQICLKFGKLLKIFIGKKNQDNVVECLVEFEKISEAKAAKEALHGEDIYSGCCSLDVKYSKMSNVPVFKNDDESWDFSKSQVKQGILKVPPSNGSVSSNNVNVFTPTNPQLYSPVYNFPPPMSYNHMPVPPIHGFPCHNLIYNYPSIQKNSKSKSKLDINKDAFVVEIGVVFMVYNLPFNICVDHLFNLFCLYGNVNKIKFTNQPGTAMVQMGSKAAVETCIQYYNNKTLFGQEMHLMKCNKPEIFPSKNIEFLPNGTPVFKDFSADANNRFLNDHGINSNKILEPNRTLHFFNAPYTFAEIDLNNMIIQSGVPRPINIIIFSNKNDHVKKCIGLFEFHRLEDSLIALSVLNHKPIIIPDTNQVFHMKLTFSAREPKNVNPGHVDIKRCQSFRETPEIDQISSKKSKFEIKDELDNMKKEKEVVTVVTQPDNLDRSSLSPGENGWCGLNNNLDNDFHGSILNEKIDCKRESFANNQQQSINIEPDENKINNQSNCSLTDGGYIVVDSISETSKQSIIDNCTTNTGT</sequence>
<accession>A4V6K3</accession>
<dbReference type="Gene3D" id="3.30.70.330">
    <property type="match status" value="3"/>
</dbReference>
<name>A4V6K3_DUGJA</name>
<dbReference type="PANTHER" id="PTHR15592">
    <property type="entry name" value="MATRIN 3/NUCLEAR PROTEIN 220-RELATED"/>
    <property type="match status" value="1"/>
</dbReference>
<dbReference type="Pfam" id="PF22976">
    <property type="entry name" value="RRM_10"/>
    <property type="match status" value="1"/>
</dbReference>
<keyword evidence="2 3" id="KW-0694">RNA-binding</keyword>
<dbReference type="InterPro" id="IPR035979">
    <property type="entry name" value="RBD_domain_sf"/>
</dbReference>
<keyword evidence="1" id="KW-0677">Repeat</keyword>
<dbReference type="EMBL" id="AK248092">
    <property type="protein sequence ID" value="BAF57617.1"/>
    <property type="molecule type" value="mRNA"/>
</dbReference>
<evidence type="ECO:0000256" key="3">
    <source>
        <dbReference type="PROSITE-ProRule" id="PRU00176"/>
    </source>
</evidence>
<evidence type="ECO:0000256" key="2">
    <source>
        <dbReference type="ARBA" id="ARBA00022884"/>
    </source>
</evidence>
<dbReference type="PROSITE" id="PS50102">
    <property type="entry name" value="RRM"/>
    <property type="match status" value="1"/>
</dbReference>
<evidence type="ECO:0000256" key="1">
    <source>
        <dbReference type="ARBA" id="ARBA00022737"/>
    </source>
</evidence>
<reference evidence="5" key="1">
    <citation type="submission" date="2007-04" db="EMBL/GenBank/DDBJ databases">
        <title>DjCBC-1, a conserved DEAD box RNA helicase of the RCK/p54/Me31B family, is a component of RNA-protein complexes in planarian stem cells and neurons.</title>
        <authorList>
            <person name="Kashikawa M."/>
            <person name="Shibata N."/>
            <person name="Agata K."/>
        </authorList>
    </citation>
    <scope>NUCLEOTIDE SEQUENCE</scope>
</reference>
<dbReference type="Pfam" id="PF11835">
    <property type="entry name" value="RRM_8"/>
    <property type="match status" value="1"/>
</dbReference>
<feature type="domain" description="RRM" evidence="4">
    <location>
        <begin position="181"/>
        <end position="253"/>
    </location>
</feature>
<dbReference type="InterPro" id="IPR021790">
    <property type="entry name" value="PTBP1-like_RRM2"/>
</dbReference>
<dbReference type="GO" id="GO:0003723">
    <property type="term" value="F:RNA binding"/>
    <property type="evidence" value="ECO:0007669"/>
    <property type="project" value="UniProtKB-UniRule"/>
</dbReference>
<dbReference type="InterPro" id="IPR055204">
    <property type="entry name" value="HNRNPL_RRM"/>
</dbReference>